<dbReference type="Proteomes" id="UP001221898">
    <property type="component" value="Unassembled WGS sequence"/>
</dbReference>
<dbReference type="AlphaFoldDB" id="A0AAD7RCM7"/>
<feature type="transmembrane region" description="Helical" evidence="9">
    <location>
        <begin position="101"/>
        <end position="123"/>
    </location>
</feature>
<dbReference type="InterPro" id="IPR027470">
    <property type="entry name" value="Cation_efflux_CTD"/>
</dbReference>
<comment type="similarity">
    <text evidence="2">Belongs to the cation diffusion facilitator (CDF) transporter (TC 2.A.4) family. SLC30A subfamily.</text>
</comment>
<evidence type="ECO:0000259" key="11">
    <source>
        <dbReference type="Pfam" id="PF16916"/>
    </source>
</evidence>
<feature type="region of interest" description="Disordered" evidence="8">
    <location>
        <begin position="238"/>
        <end position="269"/>
    </location>
</feature>
<gene>
    <name evidence="12" type="ORF">AAFF_G00280760</name>
</gene>
<dbReference type="Gene3D" id="1.20.1510.10">
    <property type="entry name" value="Cation efflux protein transmembrane domain"/>
    <property type="match status" value="1"/>
</dbReference>
<dbReference type="GO" id="GO:0005794">
    <property type="term" value="C:Golgi apparatus"/>
    <property type="evidence" value="ECO:0007669"/>
    <property type="project" value="TreeGrafter"/>
</dbReference>
<evidence type="ECO:0000256" key="6">
    <source>
        <dbReference type="ARBA" id="ARBA00022989"/>
    </source>
</evidence>
<dbReference type="GO" id="GO:0005385">
    <property type="term" value="F:zinc ion transmembrane transporter activity"/>
    <property type="evidence" value="ECO:0007669"/>
    <property type="project" value="TreeGrafter"/>
</dbReference>
<dbReference type="InterPro" id="IPR058533">
    <property type="entry name" value="Cation_efflux_TM"/>
</dbReference>
<evidence type="ECO:0000256" key="5">
    <source>
        <dbReference type="ARBA" id="ARBA00022833"/>
    </source>
</evidence>
<evidence type="ECO:0000256" key="2">
    <source>
        <dbReference type="ARBA" id="ARBA00008873"/>
    </source>
</evidence>
<feature type="transmembrane region" description="Helical" evidence="9">
    <location>
        <begin position="41"/>
        <end position="62"/>
    </location>
</feature>
<dbReference type="PANTHER" id="PTHR45820">
    <property type="entry name" value="FI23527P1"/>
    <property type="match status" value="1"/>
</dbReference>
<accession>A0AAD7RCM7</accession>
<dbReference type="SUPFAM" id="SSF160240">
    <property type="entry name" value="Cation efflux protein cytoplasmic domain-like"/>
    <property type="match status" value="1"/>
</dbReference>
<feature type="transmembrane region" description="Helical" evidence="9">
    <location>
        <begin position="135"/>
        <end position="158"/>
    </location>
</feature>
<proteinExistence type="inferred from homology"/>
<keyword evidence="3" id="KW-0813">Transport</keyword>
<dbReference type="PANTHER" id="PTHR45820:SF6">
    <property type="entry name" value="ZINC_CADMIUM RESISTANCE PROTEIN-LIKE"/>
    <property type="match status" value="1"/>
</dbReference>
<dbReference type="SUPFAM" id="SSF161111">
    <property type="entry name" value="Cation efflux protein transmembrane domain-like"/>
    <property type="match status" value="1"/>
</dbReference>
<dbReference type="InterPro" id="IPR027469">
    <property type="entry name" value="Cation_efflux_TMD_sf"/>
</dbReference>
<protein>
    <submittedName>
        <fullName evidence="12">Uncharacterized protein</fullName>
    </submittedName>
</protein>
<evidence type="ECO:0000313" key="12">
    <source>
        <dbReference type="EMBL" id="KAJ8372611.1"/>
    </source>
</evidence>
<dbReference type="InterPro" id="IPR036837">
    <property type="entry name" value="Cation_efflux_CTD_sf"/>
</dbReference>
<reference evidence="12" key="1">
    <citation type="journal article" date="2023" name="Science">
        <title>Genome structures resolve the early diversification of teleost fishes.</title>
        <authorList>
            <person name="Parey E."/>
            <person name="Louis A."/>
            <person name="Montfort J."/>
            <person name="Bouchez O."/>
            <person name="Roques C."/>
            <person name="Iampietro C."/>
            <person name="Lluch J."/>
            <person name="Castinel A."/>
            <person name="Donnadieu C."/>
            <person name="Desvignes T."/>
            <person name="Floi Bucao C."/>
            <person name="Jouanno E."/>
            <person name="Wen M."/>
            <person name="Mejri S."/>
            <person name="Dirks R."/>
            <person name="Jansen H."/>
            <person name="Henkel C."/>
            <person name="Chen W.J."/>
            <person name="Zahm M."/>
            <person name="Cabau C."/>
            <person name="Klopp C."/>
            <person name="Thompson A.W."/>
            <person name="Robinson-Rechavi M."/>
            <person name="Braasch I."/>
            <person name="Lecointre G."/>
            <person name="Bobe J."/>
            <person name="Postlethwait J.H."/>
            <person name="Berthelot C."/>
            <person name="Roest Crollius H."/>
            <person name="Guiguen Y."/>
        </authorList>
    </citation>
    <scope>NUCLEOTIDE SEQUENCE</scope>
    <source>
        <strain evidence="12">NC1722</strain>
    </source>
</reference>
<dbReference type="Pfam" id="PF01545">
    <property type="entry name" value="Cation_efflux"/>
    <property type="match status" value="1"/>
</dbReference>
<evidence type="ECO:0000313" key="13">
    <source>
        <dbReference type="Proteomes" id="UP001221898"/>
    </source>
</evidence>
<evidence type="ECO:0000259" key="10">
    <source>
        <dbReference type="Pfam" id="PF01545"/>
    </source>
</evidence>
<feature type="transmembrane region" description="Helical" evidence="9">
    <location>
        <begin position="359"/>
        <end position="379"/>
    </location>
</feature>
<name>A0AAD7RCM7_9TELE</name>
<evidence type="ECO:0000256" key="7">
    <source>
        <dbReference type="ARBA" id="ARBA00023136"/>
    </source>
</evidence>
<evidence type="ECO:0000256" key="8">
    <source>
        <dbReference type="SAM" id="MobiDB-lite"/>
    </source>
</evidence>
<dbReference type="GO" id="GO:0010312">
    <property type="term" value="P:detoxification of zinc ion"/>
    <property type="evidence" value="ECO:0007669"/>
    <property type="project" value="TreeGrafter"/>
</dbReference>
<keyword evidence="6 9" id="KW-1133">Transmembrane helix</keyword>
<dbReference type="GO" id="GO:0005783">
    <property type="term" value="C:endoplasmic reticulum"/>
    <property type="evidence" value="ECO:0007669"/>
    <property type="project" value="TreeGrafter"/>
</dbReference>
<dbReference type="GO" id="GO:0016020">
    <property type="term" value="C:membrane"/>
    <property type="evidence" value="ECO:0007669"/>
    <property type="project" value="UniProtKB-SubCell"/>
</dbReference>
<evidence type="ECO:0000256" key="3">
    <source>
        <dbReference type="ARBA" id="ARBA00022448"/>
    </source>
</evidence>
<evidence type="ECO:0000256" key="1">
    <source>
        <dbReference type="ARBA" id="ARBA00004141"/>
    </source>
</evidence>
<evidence type="ECO:0000256" key="4">
    <source>
        <dbReference type="ARBA" id="ARBA00022692"/>
    </source>
</evidence>
<keyword evidence="5" id="KW-0862">Zinc</keyword>
<feature type="domain" description="Cation efflux protein cytoplasmic" evidence="11">
    <location>
        <begin position="427"/>
        <end position="474"/>
    </location>
</feature>
<dbReference type="Pfam" id="PF16916">
    <property type="entry name" value="ZT_dimer"/>
    <property type="match status" value="1"/>
</dbReference>
<dbReference type="GO" id="GO:0006882">
    <property type="term" value="P:intracellular zinc ion homeostasis"/>
    <property type="evidence" value="ECO:0007669"/>
    <property type="project" value="TreeGrafter"/>
</dbReference>
<feature type="domain" description="Cation efflux protein transmembrane" evidence="10">
    <location>
        <begin position="93"/>
        <end position="156"/>
    </location>
</feature>
<comment type="subcellular location">
    <subcellularLocation>
        <location evidence="1">Membrane</location>
        <topology evidence="1">Multi-pass membrane protein</topology>
    </subcellularLocation>
</comment>
<organism evidence="12 13">
    <name type="scientific">Aldrovandia affinis</name>
    <dbReference type="NCBI Taxonomy" id="143900"/>
    <lineage>
        <taxon>Eukaryota</taxon>
        <taxon>Metazoa</taxon>
        <taxon>Chordata</taxon>
        <taxon>Craniata</taxon>
        <taxon>Vertebrata</taxon>
        <taxon>Euteleostomi</taxon>
        <taxon>Actinopterygii</taxon>
        <taxon>Neopterygii</taxon>
        <taxon>Teleostei</taxon>
        <taxon>Notacanthiformes</taxon>
        <taxon>Halosauridae</taxon>
        <taxon>Aldrovandia</taxon>
    </lineage>
</organism>
<comment type="caution">
    <text evidence="12">The sequence shown here is derived from an EMBL/GenBank/DDBJ whole genome shotgun (WGS) entry which is preliminary data.</text>
</comment>
<sequence length="544" mass="57695">MGGVMACKPVLQAGTRYACLLGLTALLLLFEIIVSRLCNSLINMVDCFHTLFIFLHLLPLPITLATTPALPFSASCARPPPPVGAATTLLGAYGWARVQPLGAMISALLLASLCASVSLDILSHALQPHPIQRPLLAAVAGAASLLFNAAMLGAHWAGLLKLDYGLACSSPAVEECRPSRLEDKAGDVLFSHTEAEFRVQAEESQFAMDTENRYGHISLPNAQGDPQNCPRDRVLLFRNPGASSRPEPELQCHGHTSPSPPPPSPAHVVSHALKPRTRPNVFSQHCSRCGIPASLPHSESVIDSVLQRNSCPGLSHDPAYVAQRDSRTGLNMHPDIQAHRQIRHPDWRSCSFQCRLITLIQSLLGSALVLTNGLALLLSDPDCQHSASCGLFPYLDPGFSFLVVLVLLATALPQARRHGVLLLQATPPGVALDELSRHITAVPGVLALHHLHVWRLTEACLVASVHVRCRPELRASGGVEQVAGVTAVMRGAGVRCSTVQPEFHHAPEGLSDAPAGCSCSLACGTECAGKMCCGSPPAGGSGNV</sequence>
<dbReference type="GO" id="GO:0019855">
    <property type="term" value="F:calcium channel inhibitor activity"/>
    <property type="evidence" value="ECO:0007669"/>
    <property type="project" value="TreeGrafter"/>
</dbReference>
<feature type="transmembrane region" description="Helical" evidence="9">
    <location>
        <begin position="15"/>
        <end position="34"/>
    </location>
</feature>
<keyword evidence="4 9" id="KW-0812">Transmembrane</keyword>
<feature type="transmembrane region" description="Helical" evidence="9">
    <location>
        <begin position="391"/>
        <end position="412"/>
    </location>
</feature>
<dbReference type="EMBL" id="JAINUG010000393">
    <property type="protein sequence ID" value="KAJ8372611.1"/>
    <property type="molecule type" value="Genomic_DNA"/>
</dbReference>
<keyword evidence="13" id="KW-1185">Reference proteome</keyword>
<evidence type="ECO:0000256" key="9">
    <source>
        <dbReference type="SAM" id="Phobius"/>
    </source>
</evidence>
<keyword evidence="7 9" id="KW-0472">Membrane</keyword>